<reference evidence="4 5" key="1">
    <citation type="journal article" date="2013" name="PLoS Genet.">
        <title>The genome and development-dependent transcriptomes of Pyronema confluens: a window into fungal evolution.</title>
        <authorList>
            <person name="Traeger S."/>
            <person name="Altegoer F."/>
            <person name="Freitag M."/>
            <person name="Gabaldon T."/>
            <person name="Kempken F."/>
            <person name="Kumar A."/>
            <person name="Marcet-Houben M."/>
            <person name="Poggeler S."/>
            <person name="Stajich J.E."/>
            <person name="Nowrousian M."/>
        </authorList>
    </citation>
    <scope>NUCLEOTIDE SEQUENCE [LARGE SCALE GENOMIC DNA]</scope>
    <source>
        <strain evidence="5">CBS 100304</strain>
        <tissue evidence="4">Vegetative mycelium</tissue>
    </source>
</reference>
<name>U4LCX8_PYROM</name>
<dbReference type="EMBL" id="HF935354">
    <property type="protein sequence ID" value="CCX29733.1"/>
    <property type="molecule type" value="Genomic_DNA"/>
</dbReference>
<dbReference type="Gene3D" id="1.25.40.20">
    <property type="entry name" value="Ankyrin repeat-containing domain"/>
    <property type="match status" value="1"/>
</dbReference>
<proteinExistence type="predicted"/>
<dbReference type="InterPro" id="IPR002110">
    <property type="entry name" value="Ankyrin_rpt"/>
</dbReference>
<dbReference type="AlphaFoldDB" id="U4LCX8"/>
<dbReference type="GO" id="GO:0005634">
    <property type="term" value="C:nucleus"/>
    <property type="evidence" value="ECO:0007669"/>
    <property type="project" value="TreeGrafter"/>
</dbReference>
<dbReference type="OrthoDB" id="426293at2759"/>
<dbReference type="PROSITE" id="PS50297">
    <property type="entry name" value="ANK_REP_REGION"/>
    <property type="match status" value="1"/>
</dbReference>
<dbReference type="GO" id="GO:0045944">
    <property type="term" value="P:positive regulation of transcription by RNA polymerase II"/>
    <property type="evidence" value="ECO:0007669"/>
    <property type="project" value="TreeGrafter"/>
</dbReference>
<evidence type="ECO:0000256" key="1">
    <source>
        <dbReference type="ARBA" id="ARBA00022737"/>
    </source>
</evidence>
<dbReference type="Proteomes" id="UP000018144">
    <property type="component" value="Unassembled WGS sequence"/>
</dbReference>
<accession>U4LCX8</accession>
<keyword evidence="2 3" id="KW-0040">ANK repeat</keyword>
<gene>
    <name evidence="4" type="ORF">PCON_07059</name>
</gene>
<dbReference type="Pfam" id="PF12796">
    <property type="entry name" value="Ank_2"/>
    <property type="match status" value="1"/>
</dbReference>
<dbReference type="STRING" id="1076935.U4LCX8"/>
<dbReference type="eggNOG" id="KOG0504">
    <property type="taxonomic scope" value="Eukaryota"/>
</dbReference>
<keyword evidence="5" id="KW-1185">Reference proteome</keyword>
<evidence type="ECO:0000313" key="5">
    <source>
        <dbReference type="Proteomes" id="UP000018144"/>
    </source>
</evidence>
<feature type="repeat" description="ANK" evidence="3">
    <location>
        <begin position="234"/>
        <end position="266"/>
    </location>
</feature>
<evidence type="ECO:0000313" key="4">
    <source>
        <dbReference type="EMBL" id="CCX29733.1"/>
    </source>
</evidence>
<evidence type="ECO:0000256" key="3">
    <source>
        <dbReference type="PROSITE-ProRule" id="PRU00023"/>
    </source>
</evidence>
<protein>
    <submittedName>
        <fullName evidence="4">Similar to Ankyrin repeat and SOCS box protein 8 acc. no. Q08E43</fullName>
    </submittedName>
</protein>
<keyword evidence="1" id="KW-0677">Repeat</keyword>
<sequence>MVFHELPNEILHEIGDILMSNVLTGFREYDSRSYFGKEKAEDKIYNLSSLARLCRANHRFNAVFEPYLYKCGARMESQPLYGLFRPQKPAMWATILNQPTTLKKVLIHGLDPNIPVEFGSHSRSSLLHRATIPNPNLEIMKVLLDHGADVRFQDDHHRTPLHAIVDSQYNHMRNVEKTEAGIKILLEYGANINARRRQVGTALNAAVFCVDGNVMARILLRNGADVNAVGLTPDQRTPLHEAVARSYWDTVPVLIEYGADIMVIDGQGKTVYDVLVENERFDKFSEILDDLDL</sequence>
<organism evidence="4 5">
    <name type="scientific">Pyronema omphalodes (strain CBS 100304)</name>
    <name type="common">Pyronema confluens</name>
    <dbReference type="NCBI Taxonomy" id="1076935"/>
    <lineage>
        <taxon>Eukaryota</taxon>
        <taxon>Fungi</taxon>
        <taxon>Dikarya</taxon>
        <taxon>Ascomycota</taxon>
        <taxon>Pezizomycotina</taxon>
        <taxon>Pezizomycetes</taxon>
        <taxon>Pezizales</taxon>
        <taxon>Pyronemataceae</taxon>
        <taxon>Pyronema</taxon>
    </lineage>
</organism>
<evidence type="ECO:0000256" key="2">
    <source>
        <dbReference type="ARBA" id="ARBA00023043"/>
    </source>
</evidence>
<dbReference type="GO" id="GO:0000976">
    <property type="term" value="F:transcription cis-regulatory region binding"/>
    <property type="evidence" value="ECO:0007669"/>
    <property type="project" value="TreeGrafter"/>
</dbReference>
<dbReference type="SMART" id="SM00248">
    <property type="entry name" value="ANK"/>
    <property type="match status" value="4"/>
</dbReference>
<dbReference type="PANTHER" id="PTHR24193:SF121">
    <property type="entry name" value="ADA2A-CONTAINING COMPLEX COMPONENT 3, ISOFORM D"/>
    <property type="match status" value="1"/>
</dbReference>
<dbReference type="InterPro" id="IPR050663">
    <property type="entry name" value="Ankyrin-SOCS_Box"/>
</dbReference>
<dbReference type="PANTHER" id="PTHR24193">
    <property type="entry name" value="ANKYRIN REPEAT PROTEIN"/>
    <property type="match status" value="1"/>
</dbReference>
<dbReference type="PROSITE" id="PS50088">
    <property type="entry name" value="ANK_REPEAT"/>
    <property type="match status" value="2"/>
</dbReference>
<dbReference type="SUPFAM" id="SSF48403">
    <property type="entry name" value="Ankyrin repeat"/>
    <property type="match status" value="1"/>
</dbReference>
<feature type="repeat" description="ANK" evidence="3">
    <location>
        <begin position="122"/>
        <end position="155"/>
    </location>
</feature>
<dbReference type="InterPro" id="IPR036770">
    <property type="entry name" value="Ankyrin_rpt-contain_sf"/>
</dbReference>